<reference evidence="1" key="1">
    <citation type="submission" date="2019-04" db="EMBL/GenBank/DDBJ databases">
        <title>Friends and foes A comparative genomics studyof 23 Aspergillus species from section Flavi.</title>
        <authorList>
            <consortium name="DOE Joint Genome Institute"/>
            <person name="Kjaerbolling I."/>
            <person name="Vesth T."/>
            <person name="Frisvad J.C."/>
            <person name="Nybo J.L."/>
            <person name="Theobald S."/>
            <person name="Kildgaard S."/>
            <person name="Isbrandt T."/>
            <person name="Kuo A."/>
            <person name="Sato A."/>
            <person name="Lyhne E.K."/>
            <person name="Kogle M.E."/>
            <person name="Wiebenga A."/>
            <person name="Kun R.S."/>
            <person name="Lubbers R.J."/>
            <person name="Makela M.R."/>
            <person name="Barry K."/>
            <person name="Chovatia M."/>
            <person name="Clum A."/>
            <person name="Daum C."/>
            <person name="Haridas S."/>
            <person name="He G."/>
            <person name="LaButti K."/>
            <person name="Lipzen A."/>
            <person name="Mondo S."/>
            <person name="Riley R."/>
            <person name="Salamov A."/>
            <person name="Simmons B.A."/>
            <person name="Magnuson J.K."/>
            <person name="Henrissat B."/>
            <person name="Mortensen U.H."/>
            <person name="Larsen T.O."/>
            <person name="Devries R.P."/>
            <person name="Grigoriev I.V."/>
            <person name="Machida M."/>
            <person name="Baker S.E."/>
            <person name="Andersen M.R."/>
        </authorList>
    </citation>
    <scope>NUCLEOTIDE SEQUENCE [LARGE SCALE GENOMIC DNA]</scope>
    <source>
        <strain evidence="1">IBT 14317</strain>
    </source>
</reference>
<sequence length="405" mass="45672">MASIASRMSLFEPPSVPRSSQQWKIALKNIKVLYIQRQYKQCAAQATELIGQAREPFHPVYMTYLYFYSAVSYEEMGRAAHKYSRTKIPLLQCALDHFSTCGTILPSPIPLSSRPSEESNFPSLGECSSEFTDSPSTVSSLVTSITDIIDKTIQWQDDDPFISDYGSCGDTDIDATRALSDAETNFVLIPPPLRVNRPSEKLPQHMTLACDTGQVTTHGERLARTHLPPPLPIKVVPRGATSEHNRGIDAQLNNRDSRLCTDSLLIDLTKKLTPASPQYTDYIRSYNSSIRFLRSQIDSSISLIHALIDEIEEKQHARQMAKTIKRSASFWSFSPIKDGEALDEKKVNIPRRSPTKETKQQRIERLRAEGWKTVGLRSAIRGWKGEEYYKAYCSSVLDELYLGES</sequence>
<proteinExistence type="predicted"/>
<accession>A0A5N7CIJ4</accession>
<evidence type="ECO:0000313" key="1">
    <source>
        <dbReference type="EMBL" id="KAE8393709.1"/>
    </source>
</evidence>
<name>A0A5N7CIJ4_PETAA</name>
<organism evidence="1">
    <name type="scientific">Petromyces alliaceus</name>
    <name type="common">Aspergillus alliaceus</name>
    <dbReference type="NCBI Taxonomy" id="209559"/>
    <lineage>
        <taxon>Eukaryota</taxon>
        <taxon>Fungi</taxon>
        <taxon>Dikarya</taxon>
        <taxon>Ascomycota</taxon>
        <taxon>Pezizomycotina</taxon>
        <taxon>Eurotiomycetes</taxon>
        <taxon>Eurotiomycetidae</taxon>
        <taxon>Eurotiales</taxon>
        <taxon>Aspergillaceae</taxon>
        <taxon>Aspergillus</taxon>
        <taxon>Aspergillus subgen. Circumdati</taxon>
    </lineage>
</organism>
<protein>
    <submittedName>
        <fullName evidence="1">Uncharacterized protein</fullName>
    </submittedName>
</protein>
<dbReference type="EMBL" id="ML735228">
    <property type="protein sequence ID" value="KAE8393709.1"/>
    <property type="molecule type" value="Genomic_DNA"/>
</dbReference>
<dbReference type="Proteomes" id="UP000326877">
    <property type="component" value="Unassembled WGS sequence"/>
</dbReference>
<dbReference type="AlphaFoldDB" id="A0A5N7CIJ4"/>
<dbReference type="OrthoDB" id="3641178at2759"/>
<gene>
    <name evidence="1" type="ORF">BDV23DRAFT_180474</name>
</gene>